<protein>
    <submittedName>
        <fullName evidence="3">Uncharacterized protein LOC106470989</fullName>
    </submittedName>
</protein>
<dbReference type="GeneID" id="106470989"/>
<dbReference type="PANTHER" id="PTHR43245:SF23">
    <property type="entry name" value="NAD(P)-BINDING DOMAIN-CONTAINING PROTEIN"/>
    <property type="match status" value="1"/>
</dbReference>
<sequence>MLKNLANGICPDAKLSNKNSIYHRQTETIKDIKHHVLVTGGAGYLGSTLVPLLLQECFQVTVYDTFNYGISSLLTLVHNHDLQVIKGDIRNVEDIQKAMKGVDTIIHLAAVVGYPACDKDPALAISVNEQGTKNIANYLQPHQKLIYASTGSCYGVVDKICTEETKISPLTLYGRTKAAGEKFVLSKGGVVLRLATVFGVSPRLRLDLLINDLTMKAVKFRKFDLYEGNYKRTFLHVKDAARAFLCTLKNYKRMRGEVFNIGDESMNMTKAEVAFKIKKLVPSCVIQTSTSGEDKDKRNYSVSYAKIRKLGFKSSITIEEGIKELLKVLPNLSVSEVSLSKNV</sequence>
<keyword evidence="2" id="KW-1185">Reference proteome</keyword>
<evidence type="ECO:0000313" key="3">
    <source>
        <dbReference type="RefSeq" id="XP_013787031.1"/>
    </source>
</evidence>
<organism evidence="2 3">
    <name type="scientific">Limulus polyphemus</name>
    <name type="common">Atlantic horseshoe crab</name>
    <dbReference type="NCBI Taxonomy" id="6850"/>
    <lineage>
        <taxon>Eukaryota</taxon>
        <taxon>Metazoa</taxon>
        <taxon>Ecdysozoa</taxon>
        <taxon>Arthropoda</taxon>
        <taxon>Chelicerata</taxon>
        <taxon>Merostomata</taxon>
        <taxon>Xiphosura</taxon>
        <taxon>Limulidae</taxon>
        <taxon>Limulus</taxon>
    </lineage>
</organism>
<dbReference type="Proteomes" id="UP000694941">
    <property type="component" value="Unplaced"/>
</dbReference>
<dbReference type="CDD" id="cd08946">
    <property type="entry name" value="SDR_e"/>
    <property type="match status" value="1"/>
</dbReference>
<dbReference type="Gene3D" id="3.40.50.720">
    <property type="entry name" value="NAD(P)-binding Rossmann-like Domain"/>
    <property type="match status" value="1"/>
</dbReference>
<evidence type="ECO:0000259" key="1">
    <source>
        <dbReference type="Pfam" id="PF01370"/>
    </source>
</evidence>
<dbReference type="InterPro" id="IPR036291">
    <property type="entry name" value="NAD(P)-bd_dom_sf"/>
</dbReference>
<name>A0ABM1BR42_LIMPO</name>
<dbReference type="InterPro" id="IPR050177">
    <property type="entry name" value="Lipid_A_modif_metabolic_enz"/>
</dbReference>
<dbReference type="Pfam" id="PF01370">
    <property type="entry name" value="Epimerase"/>
    <property type="match status" value="1"/>
</dbReference>
<feature type="domain" description="NAD-dependent epimerase/dehydratase" evidence="1">
    <location>
        <begin position="36"/>
        <end position="262"/>
    </location>
</feature>
<proteinExistence type="predicted"/>
<accession>A0ABM1BR42</accession>
<dbReference type="SUPFAM" id="SSF51735">
    <property type="entry name" value="NAD(P)-binding Rossmann-fold domains"/>
    <property type="match status" value="1"/>
</dbReference>
<gene>
    <name evidence="3" type="primary">LOC106470989</name>
</gene>
<dbReference type="PANTHER" id="PTHR43245">
    <property type="entry name" value="BIFUNCTIONAL POLYMYXIN RESISTANCE PROTEIN ARNA"/>
    <property type="match status" value="1"/>
</dbReference>
<dbReference type="InterPro" id="IPR001509">
    <property type="entry name" value="Epimerase_deHydtase"/>
</dbReference>
<reference evidence="3" key="1">
    <citation type="submission" date="2025-08" db="UniProtKB">
        <authorList>
            <consortium name="RefSeq"/>
        </authorList>
    </citation>
    <scope>IDENTIFICATION</scope>
    <source>
        <tissue evidence="3">Muscle</tissue>
    </source>
</reference>
<dbReference type="RefSeq" id="XP_013787031.1">
    <property type="nucleotide sequence ID" value="XM_013931577.2"/>
</dbReference>
<evidence type="ECO:0000313" key="2">
    <source>
        <dbReference type="Proteomes" id="UP000694941"/>
    </source>
</evidence>